<gene>
    <name evidence="4" type="primary">LOC108669012</name>
</gene>
<dbReference type="GeneID" id="108669012"/>
<feature type="region of interest" description="Disordered" evidence="2">
    <location>
        <begin position="88"/>
        <end position="182"/>
    </location>
</feature>
<reference evidence="4" key="1">
    <citation type="submission" date="2025-08" db="UniProtKB">
        <authorList>
            <consortium name="RefSeq"/>
        </authorList>
    </citation>
    <scope>IDENTIFICATION</scope>
    <source>
        <tissue evidence="4">Whole organism</tissue>
    </source>
</reference>
<feature type="coiled-coil region" evidence="1">
    <location>
        <begin position="369"/>
        <end position="438"/>
    </location>
</feature>
<evidence type="ECO:0000313" key="3">
    <source>
        <dbReference type="Proteomes" id="UP000694843"/>
    </source>
</evidence>
<dbReference type="GO" id="GO:0000981">
    <property type="term" value="F:DNA-binding transcription factor activity, RNA polymerase II-specific"/>
    <property type="evidence" value="ECO:0007669"/>
    <property type="project" value="TreeGrafter"/>
</dbReference>
<feature type="compositionally biased region" description="Low complexity" evidence="2">
    <location>
        <begin position="242"/>
        <end position="285"/>
    </location>
</feature>
<dbReference type="RefSeq" id="XP_018011786.1">
    <property type="nucleotide sequence ID" value="XM_018156297.2"/>
</dbReference>
<dbReference type="GO" id="GO:0005634">
    <property type="term" value="C:nucleus"/>
    <property type="evidence" value="ECO:0007669"/>
    <property type="project" value="TreeGrafter"/>
</dbReference>
<organism evidence="3 4">
    <name type="scientific">Hyalella azteca</name>
    <name type="common">Amphipod</name>
    <dbReference type="NCBI Taxonomy" id="294128"/>
    <lineage>
        <taxon>Eukaryota</taxon>
        <taxon>Metazoa</taxon>
        <taxon>Ecdysozoa</taxon>
        <taxon>Arthropoda</taxon>
        <taxon>Crustacea</taxon>
        <taxon>Multicrustacea</taxon>
        <taxon>Malacostraca</taxon>
        <taxon>Eumalacostraca</taxon>
        <taxon>Peracarida</taxon>
        <taxon>Amphipoda</taxon>
        <taxon>Senticaudata</taxon>
        <taxon>Talitrida</taxon>
        <taxon>Talitroidea</taxon>
        <taxon>Hyalellidae</taxon>
        <taxon>Hyalella</taxon>
    </lineage>
</organism>
<evidence type="ECO:0000256" key="1">
    <source>
        <dbReference type="SAM" id="Coils"/>
    </source>
</evidence>
<dbReference type="PANTHER" id="PTHR12577:SF6">
    <property type="entry name" value="DACHSHUND, ISOFORM B"/>
    <property type="match status" value="1"/>
</dbReference>
<dbReference type="GO" id="GO:0000978">
    <property type="term" value="F:RNA polymerase II cis-regulatory region sequence-specific DNA binding"/>
    <property type="evidence" value="ECO:0007669"/>
    <property type="project" value="TreeGrafter"/>
</dbReference>
<evidence type="ECO:0000313" key="4">
    <source>
        <dbReference type="RefSeq" id="XP_018011786.1"/>
    </source>
</evidence>
<accession>A0A8B7NE79</accession>
<evidence type="ECO:0000256" key="2">
    <source>
        <dbReference type="SAM" id="MobiDB-lite"/>
    </source>
</evidence>
<dbReference type="InterPro" id="IPR052417">
    <property type="entry name" value="Dachshund_domain"/>
</dbReference>
<feature type="compositionally biased region" description="Low complexity" evidence="2">
    <location>
        <begin position="163"/>
        <end position="175"/>
    </location>
</feature>
<dbReference type="PANTHER" id="PTHR12577">
    <property type="entry name" value="DACHSHUND"/>
    <property type="match status" value="1"/>
</dbReference>
<dbReference type="Proteomes" id="UP000694843">
    <property type="component" value="Unplaced"/>
</dbReference>
<feature type="region of interest" description="Disordered" evidence="2">
    <location>
        <begin position="547"/>
        <end position="584"/>
    </location>
</feature>
<protein>
    <submittedName>
        <fullName evidence="4">Bromodomain-containing protein DDB_G0270170</fullName>
    </submittedName>
</protein>
<keyword evidence="3" id="KW-1185">Reference proteome</keyword>
<feature type="compositionally biased region" description="Basic and acidic residues" evidence="2">
    <location>
        <begin position="221"/>
        <end position="237"/>
    </location>
</feature>
<dbReference type="AlphaFoldDB" id="A0A8B7NE79"/>
<feature type="compositionally biased region" description="Basic and acidic residues" evidence="2">
    <location>
        <begin position="88"/>
        <end position="103"/>
    </location>
</feature>
<dbReference type="KEGG" id="hazt:108669012"/>
<feature type="region of interest" description="Disordered" evidence="2">
    <location>
        <begin position="27"/>
        <end position="48"/>
    </location>
</feature>
<name>A0A8B7NE79_HYAAZ</name>
<dbReference type="OrthoDB" id="6436112at2759"/>
<proteinExistence type="predicted"/>
<sequence length="603" mass="63277">MAQYMALNGGALPHPALLAHGGLPLPPHPAAPWTQPLQQPHGHPEMAFKASPHPEAIARSLACRASYDEVLKQLDRFREDQNRSDRILGLDREERENLDRETPSKANGYGDADVLNLSSKSDSHEDLSEAGLGSHRAGNSEDGERDGGEAGGGPTVNGRGRADSSPSPLRDSSNSKYSNNLTNFSAYNHHTLLGRHPQLQPTDDDHEKEEGLSDNDDFDDKNDTSDHDDFDFTERSFKSPLNNNNQSTNNNNINGNPPTSNGGLLGLVNSSSGGSSNSSSSSTGSIMKLMPTAPERLDERLHPLGLPLGGALMGLGLGAGGEGVPSGLQHSGGPVGGAGGVGGGDGVVGLAGPPLSSLENLLGNIQNLLKVATESVRHEERQKEQLRTEFLRQKDIKERLEKQLVEDEKQKELYQRRLKRERRARRRLEEELTEKLKRLSQYEPSGVKELLKTSEIITQESRNAAVAAAMAAVVSASGGLAVSSPSLSAGGHGGGNGLMNGGSGDNGCNNGGSAAVAAAVMAAASGGSSMGVSGILTSTAGGGGVGSNNMGLHLPQPCVTSPKKESHRHSPKSSPELDVRPPPVSDAAASLFFSKSMLFNCTA</sequence>
<dbReference type="GO" id="GO:0005667">
    <property type="term" value="C:transcription regulator complex"/>
    <property type="evidence" value="ECO:0007669"/>
    <property type="project" value="TreeGrafter"/>
</dbReference>
<feature type="region of interest" description="Disordered" evidence="2">
    <location>
        <begin position="195"/>
        <end position="287"/>
    </location>
</feature>
<keyword evidence="1" id="KW-0175">Coiled coil</keyword>